<dbReference type="EMBL" id="AFCE01000096">
    <property type="protein sequence ID" value="EGL83585.1"/>
    <property type="molecule type" value="Genomic_DNA"/>
</dbReference>
<sequence>MSQVSYIIERIEPKNKLMALCFLADQVYEQLADTHEIRPVERVLMDSDHKQLIYVIEINGQWQYIRFPLPLWKSIDQVLVGEQDLFLVLSVTEDGLPYRSVPLKRFHEECVELIRNMRGNANYGEDVADLVEEHFAQTINALLS</sequence>
<organism evidence="1 3">
    <name type="scientific">Caldalkalibacillus thermarum (strain TA2.A1)</name>
    <dbReference type="NCBI Taxonomy" id="986075"/>
    <lineage>
        <taxon>Bacteria</taxon>
        <taxon>Bacillati</taxon>
        <taxon>Bacillota</taxon>
        <taxon>Bacilli</taxon>
        <taxon>Bacillales</taxon>
        <taxon>Bacillaceae</taxon>
        <taxon>Caldalkalibacillus</taxon>
    </lineage>
</organism>
<evidence type="ECO:0000313" key="3">
    <source>
        <dbReference type="Proteomes" id="UP000010716"/>
    </source>
</evidence>
<dbReference type="AlphaFoldDB" id="F5L509"/>
<evidence type="ECO:0000313" key="2">
    <source>
        <dbReference type="EMBL" id="QZT35115.1"/>
    </source>
</evidence>
<proteinExistence type="predicted"/>
<dbReference type="OrthoDB" id="2966478at2"/>
<evidence type="ECO:0000313" key="4">
    <source>
        <dbReference type="Proteomes" id="UP000825179"/>
    </source>
</evidence>
<dbReference type="KEGG" id="cthu:HUR95_07830"/>
<evidence type="ECO:0000313" key="1">
    <source>
        <dbReference type="EMBL" id="EGL83585.1"/>
    </source>
</evidence>
<accession>F5L509</accession>
<gene>
    <name evidence="1" type="ORF">CathTA2_0872</name>
    <name evidence="2" type="ORF">HUR95_07830</name>
</gene>
<dbReference type="Pfam" id="PF19785">
    <property type="entry name" value="UPF0738"/>
    <property type="match status" value="1"/>
</dbReference>
<dbReference type="RefSeq" id="WP_007503453.1">
    <property type="nucleotide sequence ID" value="NZ_AFCE01000096.1"/>
</dbReference>
<name>F5L509_CALTT</name>
<reference evidence="2 4" key="2">
    <citation type="journal article" date="2020" name="Extremophiles">
        <title>Genomic analysis of Caldalkalibacillus thermarum TA2.A1 reveals aerobic alkaliphilic metabolism and evolutionary hallmarks linking alkaliphilic bacteria and plant life.</title>
        <authorList>
            <person name="de Jong S.I."/>
            <person name="van den Broek M.A."/>
            <person name="Merkel A.Y."/>
            <person name="de la Torre Cortes P."/>
            <person name="Kalamorz F."/>
            <person name="Cook G.M."/>
            <person name="van Loosdrecht M.C.M."/>
            <person name="McMillan D.G.G."/>
        </authorList>
    </citation>
    <scope>NUCLEOTIDE SEQUENCE [LARGE SCALE GENOMIC DNA]</scope>
    <source>
        <strain evidence="2 4">TA2.A1</strain>
    </source>
</reference>
<dbReference type="Proteomes" id="UP000010716">
    <property type="component" value="Unassembled WGS sequence"/>
</dbReference>
<protein>
    <submittedName>
        <fullName evidence="1">Uncharacterized protein</fullName>
    </submittedName>
</protein>
<dbReference type="EMBL" id="CP082237">
    <property type="protein sequence ID" value="QZT35115.1"/>
    <property type="molecule type" value="Genomic_DNA"/>
</dbReference>
<keyword evidence="4" id="KW-1185">Reference proteome</keyword>
<dbReference type="Proteomes" id="UP000825179">
    <property type="component" value="Chromosome"/>
</dbReference>
<dbReference type="InterPro" id="IPR020908">
    <property type="entry name" value="UPF0738"/>
</dbReference>
<reference evidence="2" key="3">
    <citation type="submission" date="2021-08" db="EMBL/GenBank/DDBJ databases">
        <authorList>
            <person name="de Jong S."/>
            <person name="van den Broek M."/>
            <person name="Merkel A."/>
            <person name="de la Torre Cortes P."/>
            <person name="Kalamorz F."/>
            <person name="Cook G."/>
            <person name="van Loosdrecht M."/>
            <person name="McMillan D."/>
        </authorList>
    </citation>
    <scope>NUCLEOTIDE SEQUENCE</scope>
    <source>
        <strain evidence="2">TA2.A1</strain>
    </source>
</reference>
<reference evidence="1 3" key="1">
    <citation type="journal article" date="2011" name="J. Bacteriol.">
        <title>Draft genome sequence of the thermoalkaliphilic Caldalkalibacillus thermarum strain TA2.A1.</title>
        <authorList>
            <person name="Kalamorz F."/>
            <person name="Keis S."/>
            <person name="McMillan D.G."/>
            <person name="Olsson K."/>
            <person name="Stanton J.A."/>
            <person name="Stockwell P."/>
            <person name="Black M.A."/>
            <person name="Klingeman D.M."/>
            <person name="Land M.L."/>
            <person name="Han C.S."/>
            <person name="Martin S.L."/>
            <person name="Becher S.A."/>
            <person name="Peddie C.J."/>
            <person name="Morgan H.W."/>
            <person name="Matthies D."/>
            <person name="Preiss L."/>
            <person name="Meier T."/>
            <person name="Brown S.D."/>
            <person name="Cook G.M."/>
        </authorList>
    </citation>
    <scope>NUCLEOTIDE SEQUENCE [LARGE SCALE GENOMIC DNA]</scope>
    <source>
        <strain evidence="1 3">TA2.A1</strain>
    </source>
</reference>